<accession>A0ABX2TCY6</accession>
<dbReference type="EMBL" id="JABFDB010000016">
    <property type="protein sequence ID" value="NYZ22199.1"/>
    <property type="molecule type" value="Genomic_DNA"/>
</dbReference>
<protein>
    <submittedName>
        <fullName evidence="1">Uncharacterized protein</fullName>
    </submittedName>
</protein>
<name>A0ABX2TCY6_9PROT</name>
<evidence type="ECO:0000313" key="1">
    <source>
        <dbReference type="EMBL" id="NYZ22199.1"/>
    </source>
</evidence>
<sequence length="67" mass="7285">MEDPEGRRRGGYLVLKDADGRFHALRATAVIGISEIDDGGDECVLTLPGGRLLRVPRPLGVILDWIS</sequence>
<dbReference type="RefSeq" id="WP_180283977.1">
    <property type="nucleotide sequence ID" value="NZ_JABFDB010000016.1"/>
</dbReference>
<comment type="caution">
    <text evidence="1">The sequence shown here is derived from an EMBL/GenBank/DDBJ whole genome shotgun (WGS) entry which is preliminary data.</text>
</comment>
<keyword evidence="2" id="KW-1185">Reference proteome</keyword>
<gene>
    <name evidence="1" type="ORF">HND93_21000</name>
</gene>
<evidence type="ECO:0000313" key="2">
    <source>
        <dbReference type="Proteomes" id="UP000584642"/>
    </source>
</evidence>
<organism evidence="1 2">
    <name type="scientific">Azospirillum oleiclasticum</name>
    <dbReference type="NCBI Taxonomy" id="2735135"/>
    <lineage>
        <taxon>Bacteria</taxon>
        <taxon>Pseudomonadati</taxon>
        <taxon>Pseudomonadota</taxon>
        <taxon>Alphaproteobacteria</taxon>
        <taxon>Rhodospirillales</taxon>
        <taxon>Azospirillaceae</taxon>
        <taxon>Azospirillum</taxon>
    </lineage>
</organism>
<reference evidence="1 2" key="1">
    <citation type="submission" date="2020-05" db="EMBL/GenBank/DDBJ databases">
        <title>Azospirillum oleiclasticum sp. nov, a nitrogen-fixing and heavy crude oil-emulsifying bacterium isolated from the crude oil of Yumen Oilfield.</title>
        <authorList>
            <person name="Wu D."/>
            <person name="Cai M."/>
            <person name="Zhang X."/>
        </authorList>
    </citation>
    <scope>NUCLEOTIDE SEQUENCE [LARGE SCALE GENOMIC DNA]</scope>
    <source>
        <strain evidence="1 2">ROY-1-1-2</strain>
    </source>
</reference>
<dbReference type="Proteomes" id="UP000584642">
    <property type="component" value="Unassembled WGS sequence"/>
</dbReference>
<proteinExistence type="predicted"/>